<evidence type="ECO:0000256" key="1">
    <source>
        <dbReference type="SAM" id="MobiDB-lite"/>
    </source>
</evidence>
<name>A0A5Q3QF91_9PSEU</name>
<dbReference type="Gene3D" id="3.60.21.70">
    <property type="entry name" value="PhoD-like phosphatase"/>
    <property type="match status" value="1"/>
</dbReference>
<reference evidence="4" key="1">
    <citation type="submission" date="2019-11" db="EMBL/GenBank/DDBJ databases">
        <title>The complete genome sequence of Saccharopolyspora sp. E2A.</title>
        <authorList>
            <person name="Zhang G."/>
        </authorList>
    </citation>
    <scope>NUCLEOTIDE SEQUENCE [LARGE SCALE GENOMIC DNA]</scope>
    <source>
        <strain evidence="4">E2A</strain>
    </source>
</reference>
<sequence>MAMGQWLTDGLRSSPARWDLLSQQVFFSQVDLALGGEQAFNPDAWDDYVANRDRIATTLSTPRNAVVLTGDEHKHWAAEVEANWADPGSKTVSPEFVTTSITSCGVGSDDPDDQALAENPHLKFYRDRELRADHRTLTYVSNRTLRRRPRIVSRSGWRTPPQPAVRSPPTHRAPFPSSNPLKPVEDPGCPAR</sequence>
<dbReference type="InterPro" id="IPR038607">
    <property type="entry name" value="PhoD-like_sf"/>
</dbReference>
<feature type="domain" description="PhoD-like phosphatase metallophosphatase" evidence="2">
    <location>
        <begin position="5"/>
        <end position="125"/>
    </location>
</feature>
<dbReference type="AlphaFoldDB" id="A0A5Q3QF91"/>
<keyword evidence="4" id="KW-1185">Reference proteome</keyword>
<feature type="region of interest" description="Disordered" evidence="1">
    <location>
        <begin position="150"/>
        <end position="192"/>
    </location>
</feature>
<gene>
    <name evidence="3" type="ORF">GIY23_12255</name>
</gene>
<protein>
    <recommendedName>
        <fullName evidence="2">PhoD-like phosphatase metallophosphatase domain-containing protein</fullName>
    </recommendedName>
</protein>
<dbReference type="Pfam" id="PF09423">
    <property type="entry name" value="PhoD"/>
    <property type="match status" value="1"/>
</dbReference>
<dbReference type="PANTHER" id="PTHR43606:SF2">
    <property type="entry name" value="ALKALINE PHOSPHATASE FAMILY PROTEIN (AFU_ORTHOLOGUE AFUA_5G03860)"/>
    <property type="match status" value="1"/>
</dbReference>
<dbReference type="InterPro" id="IPR052900">
    <property type="entry name" value="Phospholipid_Metab_Enz"/>
</dbReference>
<evidence type="ECO:0000259" key="2">
    <source>
        <dbReference type="Pfam" id="PF09423"/>
    </source>
</evidence>
<proteinExistence type="predicted"/>
<evidence type="ECO:0000313" key="4">
    <source>
        <dbReference type="Proteomes" id="UP000371041"/>
    </source>
</evidence>
<dbReference type="KEGG" id="sace:GIY23_12255"/>
<dbReference type="Proteomes" id="UP000371041">
    <property type="component" value="Chromosome"/>
</dbReference>
<accession>A0A5Q3QF91</accession>
<dbReference type="EMBL" id="CP045929">
    <property type="protein sequence ID" value="QGK70195.1"/>
    <property type="molecule type" value="Genomic_DNA"/>
</dbReference>
<evidence type="ECO:0000313" key="3">
    <source>
        <dbReference type="EMBL" id="QGK70195.1"/>
    </source>
</evidence>
<dbReference type="PANTHER" id="PTHR43606">
    <property type="entry name" value="PHOSPHATASE, PUTATIVE (AFU_ORTHOLOGUE AFUA_6G08710)-RELATED"/>
    <property type="match status" value="1"/>
</dbReference>
<organism evidence="3 4">
    <name type="scientific">Allosaccharopolyspora coralli</name>
    <dbReference type="NCBI Taxonomy" id="2665642"/>
    <lineage>
        <taxon>Bacteria</taxon>
        <taxon>Bacillati</taxon>
        <taxon>Actinomycetota</taxon>
        <taxon>Actinomycetes</taxon>
        <taxon>Pseudonocardiales</taxon>
        <taxon>Pseudonocardiaceae</taxon>
        <taxon>Allosaccharopolyspora</taxon>
    </lineage>
</organism>
<dbReference type="InterPro" id="IPR018946">
    <property type="entry name" value="PhoD-like_MPP"/>
</dbReference>